<sequence length="222" mass="26918">MKEYQKHLDFYNQKYWFSTSSSLIPFEEWRDKDKGQKYLEKYWLSNEEYLSTWRNIQQNIFITNKSLPHLIYKDNFNIIALQGGCLFLEEDFLQLQKILLNIGERYFVVIQNNQEFTKGEPMFKMKFPVNITWKEMISGGAISAVLINMFYNEYYIFGESGKWGKYIASDYDYPIDLFGFTQELTPIFEKFLSQTKDEQIELWKWLPKEYKNRVFKNKPIYL</sequence>
<reference evidence="1 2" key="1">
    <citation type="submission" date="2018-11" db="EMBL/GenBank/DDBJ databases">
        <authorList>
            <consortium name="Pathogen Informatics"/>
        </authorList>
    </citation>
    <scope>NUCLEOTIDE SEQUENCE [LARGE SCALE GENOMIC DNA]</scope>
    <source>
        <strain evidence="1 2">NCTC11458</strain>
    </source>
</reference>
<evidence type="ECO:0000313" key="2">
    <source>
        <dbReference type="Proteomes" id="UP000276733"/>
    </source>
</evidence>
<dbReference type="EMBL" id="UYIQ01000001">
    <property type="protein sequence ID" value="VDG81146.1"/>
    <property type="molecule type" value="Genomic_DNA"/>
</dbReference>
<dbReference type="RefSeq" id="WP_181830985.1">
    <property type="nucleotide sequence ID" value="NZ_UYIQ01000001.1"/>
</dbReference>
<protein>
    <submittedName>
        <fullName evidence="1">Uncharacterized protein</fullName>
    </submittedName>
</protein>
<dbReference type="AlphaFoldDB" id="A0A7Z8YBC0"/>
<proteinExistence type="predicted"/>
<comment type="caution">
    <text evidence="1">The sequence shown here is derived from an EMBL/GenBank/DDBJ whole genome shotgun (WGS) entry which is preliminary data.</text>
</comment>
<dbReference type="Proteomes" id="UP000276733">
    <property type="component" value="Unassembled WGS sequence"/>
</dbReference>
<organism evidence="1 2">
    <name type="scientific">Capnocytophaga ochracea</name>
    <dbReference type="NCBI Taxonomy" id="1018"/>
    <lineage>
        <taxon>Bacteria</taxon>
        <taxon>Pseudomonadati</taxon>
        <taxon>Bacteroidota</taxon>
        <taxon>Flavobacteriia</taxon>
        <taxon>Flavobacteriales</taxon>
        <taxon>Flavobacteriaceae</taxon>
        <taxon>Capnocytophaga</taxon>
    </lineage>
</organism>
<evidence type="ECO:0000313" key="1">
    <source>
        <dbReference type="EMBL" id="VDG81146.1"/>
    </source>
</evidence>
<accession>A0A7Z8YBC0</accession>
<name>A0A7Z8YBC0_CAPOC</name>
<gene>
    <name evidence="1" type="ORF">NCTC11458_00429</name>
</gene>